<comment type="caution">
    <text evidence="2">The sequence shown here is derived from an EMBL/GenBank/DDBJ whole genome shotgun (WGS) entry which is preliminary data.</text>
</comment>
<name>A0A6L3ZCF8_9FLAO</name>
<keyword evidence="3" id="KW-1185">Reference proteome</keyword>
<sequence length="223" mass="26224">MEHPLVNALLSNFRPPNPRTLLESDPTQIAFQHLFEEFRTHVELTEEEFAELEPSLSLEVLKKKEFLVQPGQISTHMNFIHKGCLRVFYLDQQAQEHTLQVGVEGWWVSDFSSFIRWVPSELYTQALEETVLVRIPKKELEALYLKIPAFSHFFREKIQGGYVALQERTIHSMSQDAYSRYLDFIKKYRNIEQRIPQYVVASYLGVTPEFLSHLRKKHAKDLS</sequence>
<dbReference type="RefSeq" id="WP_151692973.1">
    <property type="nucleotide sequence ID" value="NZ_BMGX01000001.1"/>
</dbReference>
<accession>A0A6L3ZCF8</accession>
<dbReference type="Pfam" id="PF00027">
    <property type="entry name" value="cNMP_binding"/>
    <property type="match status" value="1"/>
</dbReference>
<evidence type="ECO:0000313" key="3">
    <source>
        <dbReference type="Proteomes" id="UP000484164"/>
    </source>
</evidence>
<dbReference type="SUPFAM" id="SSF51206">
    <property type="entry name" value="cAMP-binding domain-like"/>
    <property type="match status" value="1"/>
</dbReference>
<gene>
    <name evidence="2" type="ORF">F8C82_07515</name>
</gene>
<dbReference type="InterPro" id="IPR014710">
    <property type="entry name" value="RmlC-like_jellyroll"/>
</dbReference>
<dbReference type="InterPro" id="IPR000595">
    <property type="entry name" value="cNMP-bd_dom"/>
</dbReference>
<evidence type="ECO:0000259" key="1">
    <source>
        <dbReference type="Pfam" id="PF00027"/>
    </source>
</evidence>
<reference evidence="2 3" key="1">
    <citation type="submission" date="2019-10" db="EMBL/GenBank/DDBJ databases">
        <title>Genome sequence of Phaeocystidibacter marisrubri JCM30614 (type strain).</title>
        <authorList>
            <person name="Bowman J.P."/>
        </authorList>
    </citation>
    <scope>NUCLEOTIDE SEQUENCE [LARGE SCALE GENOMIC DNA]</scope>
    <source>
        <strain evidence="2 3">JCM 30614</strain>
    </source>
</reference>
<organism evidence="2 3">
    <name type="scientific">Phaeocystidibacter marisrubri</name>
    <dbReference type="NCBI Taxonomy" id="1577780"/>
    <lineage>
        <taxon>Bacteria</taxon>
        <taxon>Pseudomonadati</taxon>
        <taxon>Bacteroidota</taxon>
        <taxon>Flavobacteriia</taxon>
        <taxon>Flavobacteriales</taxon>
        <taxon>Phaeocystidibacteraceae</taxon>
        <taxon>Phaeocystidibacter</taxon>
    </lineage>
</organism>
<dbReference type="OrthoDB" id="1092431at2"/>
<dbReference type="EMBL" id="WBVQ01000002">
    <property type="protein sequence ID" value="KAB2815543.1"/>
    <property type="molecule type" value="Genomic_DNA"/>
</dbReference>
<dbReference type="CDD" id="cd00038">
    <property type="entry name" value="CAP_ED"/>
    <property type="match status" value="1"/>
</dbReference>
<evidence type="ECO:0000313" key="2">
    <source>
        <dbReference type="EMBL" id="KAB2815543.1"/>
    </source>
</evidence>
<dbReference type="AlphaFoldDB" id="A0A6L3ZCF8"/>
<dbReference type="Gene3D" id="2.60.120.10">
    <property type="entry name" value="Jelly Rolls"/>
    <property type="match status" value="1"/>
</dbReference>
<feature type="domain" description="Cyclic nucleotide-binding" evidence="1">
    <location>
        <begin position="60"/>
        <end position="144"/>
    </location>
</feature>
<proteinExistence type="predicted"/>
<protein>
    <submittedName>
        <fullName evidence="2">Crp/Fnr family transcriptional regulator</fullName>
    </submittedName>
</protein>
<dbReference type="InterPro" id="IPR018490">
    <property type="entry name" value="cNMP-bd_dom_sf"/>
</dbReference>
<dbReference type="Proteomes" id="UP000484164">
    <property type="component" value="Unassembled WGS sequence"/>
</dbReference>